<evidence type="ECO:0000313" key="2">
    <source>
        <dbReference type="EMBL" id="GAA3646169.1"/>
    </source>
</evidence>
<dbReference type="InterPro" id="IPR011990">
    <property type="entry name" value="TPR-like_helical_dom_sf"/>
</dbReference>
<dbReference type="InterPro" id="IPR001387">
    <property type="entry name" value="Cro/C1-type_HTH"/>
</dbReference>
<keyword evidence="3" id="KW-1185">Reference proteome</keyword>
<dbReference type="Gene3D" id="1.25.40.10">
    <property type="entry name" value="Tetratricopeptide repeat domain"/>
    <property type="match status" value="1"/>
</dbReference>
<dbReference type="Gene3D" id="1.10.260.40">
    <property type="entry name" value="lambda repressor-like DNA-binding domains"/>
    <property type="match status" value="1"/>
</dbReference>
<comment type="caution">
    <text evidence="2">The sequence shown here is derived from an EMBL/GenBank/DDBJ whole genome shotgun (WGS) entry which is preliminary data.</text>
</comment>
<name>A0ABP7B362_9ACTN</name>
<dbReference type="SMART" id="SM00530">
    <property type="entry name" value="HTH_XRE"/>
    <property type="match status" value="1"/>
</dbReference>
<dbReference type="InterPro" id="IPR010982">
    <property type="entry name" value="Lambda_DNA-bd_dom_sf"/>
</dbReference>
<dbReference type="PROSITE" id="PS50943">
    <property type="entry name" value="HTH_CROC1"/>
    <property type="match status" value="1"/>
</dbReference>
<evidence type="ECO:0000259" key="1">
    <source>
        <dbReference type="PROSITE" id="PS50943"/>
    </source>
</evidence>
<dbReference type="Proteomes" id="UP001500902">
    <property type="component" value="Unassembled WGS sequence"/>
</dbReference>
<protein>
    <recommendedName>
        <fullName evidence="1">HTH cro/C1-type domain-containing protein</fullName>
    </recommendedName>
</protein>
<proteinExistence type="predicted"/>
<sequence>MTDIEVPIWAARLRVLRRGRLWSRGELADRLTEAADETERDLLPGREALVRMIQRWEDGERRPGERDAELLCRAFGVDETELFVGEAAGTTLWHHLTGVPLLPGLFPAEEEERTGRAIEAPERADEGTVGYFRALVDACTRADPRPAVQISVLRPVFAGIEEFRRDAGPPVRRALLLLAAENAELISRVHHENGDPDEALAWSDEAIRGAREAADPLLESYTLAQRSGLSDTDDPGRLVATALAARERGHLPPRMDALARHHEAHGHALAGDVDMCLRRLDESAQSLAEPEDDTPYRFDSSPEAHNALCAGCLVELGRPGGAIEILELAPPQAASTCAAAYACACMAHAYADAHERERSIEAVREAFDLARSTGAVRAIRELARIRIPPQRAGHRRILV</sequence>
<dbReference type="CDD" id="cd00093">
    <property type="entry name" value="HTH_XRE"/>
    <property type="match status" value="1"/>
</dbReference>
<feature type="domain" description="HTH cro/C1-type" evidence="1">
    <location>
        <begin position="52"/>
        <end position="82"/>
    </location>
</feature>
<dbReference type="RefSeq" id="WP_344872697.1">
    <property type="nucleotide sequence ID" value="NZ_BAAAZP010000009.1"/>
</dbReference>
<reference evidence="3" key="1">
    <citation type="journal article" date="2019" name="Int. J. Syst. Evol. Microbiol.">
        <title>The Global Catalogue of Microorganisms (GCM) 10K type strain sequencing project: providing services to taxonomists for standard genome sequencing and annotation.</title>
        <authorList>
            <consortium name="The Broad Institute Genomics Platform"/>
            <consortium name="The Broad Institute Genome Sequencing Center for Infectious Disease"/>
            <person name="Wu L."/>
            <person name="Ma J."/>
        </authorList>
    </citation>
    <scope>NUCLEOTIDE SEQUENCE [LARGE SCALE GENOMIC DNA]</scope>
    <source>
        <strain evidence="3">JCM 16904</strain>
    </source>
</reference>
<gene>
    <name evidence="2" type="ORF">GCM10022224_006110</name>
</gene>
<organism evidence="2 3">
    <name type="scientific">Nonomuraea antimicrobica</name>
    <dbReference type="NCBI Taxonomy" id="561173"/>
    <lineage>
        <taxon>Bacteria</taxon>
        <taxon>Bacillati</taxon>
        <taxon>Actinomycetota</taxon>
        <taxon>Actinomycetes</taxon>
        <taxon>Streptosporangiales</taxon>
        <taxon>Streptosporangiaceae</taxon>
        <taxon>Nonomuraea</taxon>
    </lineage>
</organism>
<accession>A0ABP7B362</accession>
<evidence type="ECO:0000313" key="3">
    <source>
        <dbReference type="Proteomes" id="UP001500902"/>
    </source>
</evidence>
<dbReference type="SUPFAM" id="SSF47413">
    <property type="entry name" value="lambda repressor-like DNA-binding domains"/>
    <property type="match status" value="1"/>
</dbReference>
<dbReference type="EMBL" id="BAAAZP010000009">
    <property type="protein sequence ID" value="GAA3646169.1"/>
    <property type="molecule type" value="Genomic_DNA"/>
</dbReference>